<keyword evidence="11 12" id="KW-0413">Isomerase</keyword>
<dbReference type="InterPro" id="IPR050634">
    <property type="entry name" value="DNA_Topoisomerase_II"/>
</dbReference>
<dbReference type="FunFam" id="3.90.199.10:FF:000002">
    <property type="entry name" value="DNA topoisomerase 2"/>
    <property type="match status" value="1"/>
</dbReference>
<dbReference type="InterPro" id="IPR013757">
    <property type="entry name" value="Topo_IIA_A_a_sf"/>
</dbReference>
<comment type="function">
    <text evidence="13">Control of topological states of DNA by transient breakage and subsequent rejoining of DNA strands. Topoisomerase II makes double-strand breaks.</text>
</comment>
<dbReference type="InterPro" id="IPR036890">
    <property type="entry name" value="HATPase_C_sf"/>
</dbReference>
<organism evidence="16 17">
    <name type="scientific">Tetrabaena socialis</name>
    <dbReference type="NCBI Taxonomy" id="47790"/>
    <lineage>
        <taxon>Eukaryota</taxon>
        <taxon>Viridiplantae</taxon>
        <taxon>Chlorophyta</taxon>
        <taxon>core chlorophytes</taxon>
        <taxon>Chlorophyceae</taxon>
        <taxon>CS clade</taxon>
        <taxon>Chlamydomonadales</taxon>
        <taxon>Tetrabaenaceae</taxon>
        <taxon>Tetrabaena</taxon>
    </lineage>
</organism>
<dbReference type="GO" id="GO:0005634">
    <property type="term" value="C:nucleus"/>
    <property type="evidence" value="ECO:0007669"/>
    <property type="project" value="TreeGrafter"/>
</dbReference>
<dbReference type="InterPro" id="IPR013758">
    <property type="entry name" value="Topo_IIA_A/C_ab"/>
</dbReference>
<dbReference type="EC" id="5.6.2.2" evidence="13"/>
<dbReference type="Gene3D" id="1.10.268.10">
    <property type="entry name" value="Topoisomerase, domain 3"/>
    <property type="match status" value="1"/>
</dbReference>
<feature type="domain" description="Topo IIA-type catalytic" evidence="15">
    <location>
        <begin position="690"/>
        <end position="1118"/>
    </location>
</feature>
<dbReference type="Gene3D" id="3.90.199.10">
    <property type="entry name" value="Topoisomerase II, domain 5"/>
    <property type="match status" value="1"/>
</dbReference>
<evidence type="ECO:0000256" key="13">
    <source>
        <dbReference type="RuleBase" id="RU362094"/>
    </source>
</evidence>
<dbReference type="InterPro" id="IPR003594">
    <property type="entry name" value="HATPase_dom"/>
</dbReference>
<dbReference type="GO" id="GO:0046872">
    <property type="term" value="F:metal ion binding"/>
    <property type="evidence" value="ECO:0007669"/>
    <property type="project" value="UniProtKB-KW"/>
</dbReference>
<keyword evidence="5" id="KW-0479">Metal-binding</keyword>
<comment type="caution">
    <text evidence="16">The sequence shown here is derived from an EMBL/GenBank/DDBJ whole genome shotgun (WGS) entry which is preliminary data.</text>
</comment>
<dbReference type="GO" id="GO:0006265">
    <property type="term" value="P:DNA topological change"/>
    <property type="evidence" value="ECO:0007669"/>
    <property type="project" value="UniProtKB-UniRule"/>
</dbReference>
<protein>
    <recommendedName>
        <fullName evidence="13">DNA topoisomerase 2</fullName>
        <ecNumber evidence="13">5.6.2.2</ecNumber>
    </recommendedName>
</protein>
<evidence type="ECO:0000256" key="2">
    <source>
        <dbReference type="ARBA" id="ARBA00001913"/>
    </source>
</evidence>
<dbReference type="PRINTS" id="PR01158">
    <property type="entry name" value="TOPISMRASEII"/>
</dbReference>
<dbReference type="Proteomes" id="UP000236333">
    <property type="component" value="Unassembled WGS sequence"/>
</dbReference>
<comment type="subunit">
    <text evidence="13">Homodimer.</text>
</comment>
<dbReference type="InterPro" id="IPR001154">
    <property type="entry name" value="TopoII_euk"/>
</dbReference>
<comment type="cofactor">
    <cofactor evidence="3">
        <name>Mg(2+)</name>
        <dbReference type="ChEBI" id="CHEBI:18420"/>
    </cofactor>
</comment>
<dbReference type="EMBL" id="PGGS01000576">
    <property type="protein sequence ID" value="PNH02918.1"/>
    <property type="molecule type" value="Genomic_DNA"/>
</dbReference>
<keyword evidence="10 12" id="KW-0238">DNA-binding</keyword>
<comment type="cofactor">
    <cofactor evidence="2">
        <name>Ca(2+)</name>
        <dbReference type="ChEBI" id="CHEBI:29108"/>
    </cofactor>
</comment>
<gene>
    <name evidence="16" type="ORF">TSOC_011073</name>
</gene>
<dbReference type="InterPro" id="IPR031660">
    <property type="entry name" value="TOPRIM_C"/>
</dbReference>
<dbReference type="InterPro" id="IPR013506">
    <property type="entry name" value="Topo_IIA_bsu_dom2"/>
</dbReference>
<dbReference type="SUPFAM" id="SSF54211">
    <property type="entry name" value="Ribosomal protein S5 domain 2-like"/>
    <property type="match status" value="1"/>
</dbReference>
<evidence type="ECO:0000256" key="6">
    <source>
        <dbReference type="ARBA" id="ARBA00022741"/>
    </source>
</evidence>
<dbReference type="InterPro" id="IPR013759">
    <property type="entry name" value="Topo_IIA_B_C"/>
</dbReference>
<dbReference type="Pfam" id="PF01751">
    <property type="entry name" value="Toprim"/>
    <property type="match status" value="1"/>
</dbReference>
<evidence type="ECO:0000256" key="4">
    <source>
        <dbReference type="ARBA" id="ARBA00011080"/>
    </source>
</evidence>
<evidence type="ECO:0000259" key="14">
    <source>
        <dbReference type="PROSITE" id="PS50880"/>
    </source>
</evidence>
<dbReference type="PROSITE" id="PS00177">
    <property type="entry name" value="TOPOISOMERASE_II"/>
    <property type="match status" value="1"/>
</dbReference>
<dbReference type="AlphaFoldDB" id="A0A2J7ZRN5"/>
<evidence type="ECO:0000256" key="11">
    <source>
        <dbReference type="ARBA" id="ARBA00023235"/>
    </source>
</evidence>
<keyword evidence="6 13" id="KW-0547">Nucleotide-binding</keyword>
<comment type="catalytic activity">
    <reaction evidence="1 12 13">
        <text>ATP-dependent breakage, passage and rejoining of double-stranded DNA.</text>
        <dbReference type="EC" id="5.6.2.2"/>
    </reaction>
</comment>
<evidence type="ECO:0000313" key="16">
    <source>
        <dbReference type="EMBL" id="PNH02918.1"/>
    </source>
</evidence>
<dbReference type="Pfam" id="PF00204">
    <property type="entry name" value="DNA_gyraseB"/>
    <property type="match status" value="1"/>
</dbReference>
<dbReference type="GO" id="GO:0003918">
    <property type="term" value="F:DNA topoisomerase type II (double strand cut, ATP-hydrolyzing) activity"/>
    <property type="evidence" value="ECO:0007669"/>
    <property type="project" value="UniProtKB-UniRule"/>
</dbReference>
<dbReference type="Gene3D" id="3.30.565.10">
    <property type="entry name" value="Histidine kinase-like ATPase, C-terminal domain"/>
    <property type="match status" value="1"/>
</dbReference>
<dbReference type="InterPro" id="IPR020568">
    <property type="entry name" value="Ribosomal_Su5_D2-typ_SF"/>
</dbReference>
<evidence type="ECO:0000256" key="7">
    <source>
        <dbReference type="ARBA" id="ARBA00022840"/>
    </source>
</evidence>
<dbReference type="InterPro" id="IPR006171">
    <property type="entry name" value="TOPRIM_dom"/>
</dbReference>
<proteinExistence type="inferred from homology"/>
<dbReference type="Gene3D" id="3.30.1360.40">
    <property type="match status" value="1"/>
</dbReference>
<dbReference type="PROSITE" id="PS50880">
    <property type="entry name" value="TOPRIM"/>
    <property type="match status" value="1"/>
</dbReference>
<dbReference type="SUPFAM" id="SSF55874">
    <property type="entry name" value="ATPase domain of HSP90 chaperone/DNA topoisomerase II/histidine kinase"/>
    <property type="match status" value="1"/>
</dbReference>
<evidence type="ECO:0000259" key="15">
    <source>
        <dbReference type="PROSITE" id="PS52040"/>
    </source>
</evidence>
<keyword evidence="7 13" id="KW-0067">ATP-binding</keyword>
<feature type="domain" description="Toprim" evidence="14">
    <location>
        <begin position="443"/>
        <end position="565"/>
    </location>
</feature>
<dbReference type="PANTHER" id="PTHR10169:SF38">
    <property type="entry name" value="DNA TOPOISOMERASE 2"/>
    <property type="match status" value="1"/>
</dbReference>
<evidence type="ECO:0000256" key="3">
    <source>
        <dbReference type="ARBA" id="ARBA00001946"/>
    </source>
</evidence>
<keyword evidence="8" id="KW-0460">Magnesium</keyword>
<dbReference type="GO" id="GO:0000712">
    <property type="term" value="P:resolution of meiotic recombination intermediates"/>
    <property type="evidence" value="ECO:0007669"/>
    <property type="project" value="TreeGrafter"/>
</dbReference>
<dbReference type="GO" id="GO:0005524">
    <property type="term" value="F:ATP binding"/>
    <property type="evidence" value="ECO:0007669"/>
    <property type="project" value="UniProtKB-UniRule"/>
</dbReference>
<dbReference type="Gene3D" id="3.30.1490.30">
    <property type="match status" value="1"/>
</dbReference>
<name>A0A2J7ZRN5_9CHLO</name>
<dbReference type="Pfam" id="PF16898">
    <property type="entry name" value="TOPRIM_C"/>
    <property type="match status" value="1"/>
</dbReference>
<dbReference type="SMART" id="SM00434">
    <property type="entry name" value="TOP4c"/>
    <property type="match status" value="1"/>
</dbReference>
<dbReference type="CDD" id="cd03481">
    <property type="entry name" value="TopoIIA_Trans_ScTopoIIA"/>
    <property type="match status" value="1"/>
</dbReference>
<comment type="similarity">
    <text evidence="4 13">Belongs to the type II topoisomerase family.</text>
</comment>
<feature type="active site" description="O-(5'-phospho-DNA)-tyrosine intermediate" evidence="12">
    <location>
        <position position="780"/>
    </location>
</feature>
<dbReference type="GO" id="GO:0000819">
    <property type="term" value="P:sister chromatid segregation"/>
    <property type="evidence" value="ECO:0007669"/>
    <property type="project" value="TreeGrafter"/>
</dbReference>
<reference evidence="16 17" key="1">
    <citation type="journal article" date="2017" name="Mol. Biol. Evol.">
        <title>The 4-celled Tetrabaena socialis nuclear genome reveals the essential components for genetic control of cell number at the origin of multicellularity in the volvocine lineage.</title>
        <authorList>
            <person name="Featherston J."/>
            <person name="Arakaki Y."/>
            <person name="Hanschen E.R."/>
            <person name="Ferris P.J."/>
            <person name="Michod R.E."/>
            <person name="Olson B.J.S.C."/>
            <person name="Nozaki H."/>
            <person name="Durand P.M."/>
        </authorList>
    </citation>
    <scope>NUCLEOTIDE SEQUENCE [LARGE SCALE GENOMIC DNA]</scope>
    <source>
        <strain evidence="16 17">NIES-571</strain>
    </source>
</reference>
<dbReference type="InterPro" id="IPR014721">
    <property type="entry name" value="Ribsml_uS5_D2-typ_fold_subgr"/>
</dbReference>
<dbReference type="InterPro" id="IPR002205">
    <property type="entry name" value="Topo_IIA_dom_A"/>
</dbReference>
<dbReference type="Gene3D" id="3.30.230.10">
    <property type="match status" value="1"/>
</dbReference>
<dbReference type="FunFam" id="3.30.1490.30:FF:000001">
    <property type="entry name" value="DNA topoisomerase 2"/>
    <property type="match status" value="1"/>
</dbReference>
<evidence type="ECO:0000256" key="10">
    <source>
        <dbReference type="ARBA" id="ARBA00023125"/>
    </source>
</evidence>
<evidence type="ECO:0000256" key="5">
    <source>
        <dbReference type="ARBA" id="ARBA00022723"/>
    </source>
</evidence>
<evidence type="ECO:0000256" key="8">
    <source>
        <dbReference type="ARBA" id="ARBA00022842"/>
    </source>
</evidence>
<dbReference type="InterPro" id="IPR018522">
    <property type="entry name" value="TopoIIA_CS"/>
</dbReference>
<dbReference type="SMART" id="SM00433">
    <property type="entry name" value="TOP2c"/>
    <property type="match status" value="1"/>
</dbReference>
<sequence length="1131" mass="125600">MADAGSYQKLDHREHVLLRPGMYIGSVEPEVQRVWVYDTDTCKMCLRDVNYVPGLFKVADEIIMNAVDHSVRLKRQRGVSSADVLDKHHPVKRICVSINKETGVISVENDGDGIPVQLHAEEGVHVPELIFGHMLTSANYDDSAEERTIGGQNGIGAKACNIFSKWFEVETVDASRKKVYTQRFHDNMSITDVPTIKSSSKKPYTRVTFLPDYKRFGIPTDALDDDMYALLLRRVYDVTAITDPEVAVSLNGEKIPFKSFERYCDLYLGTRNDAGRVYEALAPGWEAVVALSDGAGLQQISFVNGVATLRGGRHVDHFVNLLCKRLGDAIESKRKGVAVKNQFVRDNLFVFLRATVPNPAFDSQSKETLTTPVAKLGIKLDLTDKFVDKVCKLEGLIDRVVGLSDVATEKGLKKTDGTKRSTISGIPKLDDAEWAGTTKSEQCILILTEGDSAKAMAISGLATVGRQKFGVYPLRGKVLNVCDVSAQKISENVEIANLKKILGLQAGKTYTNVKDLRYGAVMALTDADTDGSHIKGLLMNLFVHQWPSLLEIPGFLCSMLTPIVKALHTRSKQELSFYSNTDYQAWRTATADEQNSWKTKYYKGLGTSTAEEAKKYFKDMRLVKYVWDEPSKDLMDMAFNKKRANDRKLWLGSYNPKIALDAGLCSTVPYSEFVNKDLIHFSAYDIVRSIPNVMDGLKISQRKVLYSCFKRNLREEIRVAQLAGYVSEHASYHHGEASLHSTIIGLAQDFVGSNNVNLLEPVGQFGSRLAGGANSASPRYIHTHLSKVTRLLFPEEDDAILRFTEDDGIPVEPVWYMPVIPLVLVNGATGIGTGYSTSIPCYNPADIIATLRTMLDGGEHTISELHPWYRGFTGTIEMVNGRMHSSGIAQRAGTTKLRITELPIGTWTDDFKEALENSIEKHPTMKSYCNNSAEGIDFTITFSDAAALNAWMAPTDADEPRPKIYNELKLHSNKGLSTTNMHLFDAAGCIKKYDGTVEILKEFFGVRLKGYADRRDHQLDALSHKALVLKQKVKFLGLVIEGQLLLHTLTSGGDDLDRELERLALARFNGSYAYLTSMPMSSVSIDKKAALEKELGNVCQRIEELTASDAATLWRRDLDALESGLKAMSRP</sequence>
<dbReference type="Gene3D" id="3.40.50.670">
    <property type="match status" value="1"/>
</dbReference>
<dbReference type="FunFam" id="3.40.50.670:FF:000001">
    <property type="entry name" value="DNA topoisomerase 2"/>
    <property type="match status" value="1"/>
</dbReference>
<accession>A0A2J7ZRN5</accession>
<dbReference type="Pfam" id="PF00521">
    <property type="entry name" value="DNA_topoisoIV"/>
    <property type="match status" value="1"/>
</dbReference>
<dbReference type="Pfam" id="PF02518">
    <property type="entry name" value="HATPase_c"/>
    <property type="match status" value="1"/>
</dbReference>
<dbReference type="PROSITE" id="PS52040">
    <property type="entry name" value="TOPO_IIA"/>
    <property type="match status" value="1"/>
</dbReference>
<dbReference type="PRINTS" id="PR00418">
    <property type="entry name" value="TPI2FAMILY"/>
</dbReference>
<keyword evidence="17" id="KW-1185">Reference proteome</keyword>
<dbReference type="OrthoDB" id="544228at2759"/>
<keyword evidence="9 12" id="KW-0799">Topoisomerase</keyword>
<dbReference type="SUPFAM" id="SSF56719">
    <property type="entry name" value="Type II DNA topoisomerase"/>
    <property type="match status" value="1"/>
</dbReference>
<dbReference type="InterPro" id="IPR001241">
    <property type="entry name" value="Topo_IIA"/>
</dbReference>
<dbReference type="GO" id="GO:0003677">
    <property type="term" value="F:DNA binding"/>
    <property type="evidence" value="ECO:0007669"/>
    <property type="project" value="UniProtKB-UniRule"/>
</dbReference>
<evidence type="ECO:0000256" key="1">
    <source>
        <dbReference type="ARBA" id="ARBA00000185"/>
    </source>
</evidence>
<evidence type="ECO:0000256" key="9">
    <source>
        <dbReference type="ARBA" id="ARBA00023029"/>
    </source>
</evidence>
<evidence type="ECO:0000256" key="12">
    <source>
        <dbReference type="PROSITE-ProRule" id="PRU01384"/>
    </source>
</evidence>
<dbReference type="PANTHER" id="PTHR10169">
    <property type="entry name" value="DNA TOPOISOMERASE/GYRASE"/>
    <property type="match status" value="1"/>
</dbReference>
<evidence type="ECO:0000313" key="17">
    <source>
        <dbReference type="Proteomes" id="UP000236333"/>
    </source>
</evidence>
<dbReference type="InterPro" id="IPR013760">
    <property type="entry name" value="Topo_IIA-like_dom_sf"/>
</dbReference>